<protein>
    <submittedName>
        <fullName evidence="1">Uncharacterized protein</fullName>
    </submittedName>
</protein>
<reference evidence="1" key="1">
    <citation type="submission" date="2017-05" db="UniProtKB">
        <authorList>
            <consortium name="EnsemblMetazoa"/>
        </authorList>
    </citation>
    <scope>IDENTIFICATION</scope>
</reference>
<name>A0A1X7VUQ1_AMPQE</name>
<organism evidence="1">
    <name type="scientific">Amphimedon queenslandica</name>
    <name type="common">Sponge</name>
    <dbReference type="NCBI Taxonomy" id="400682"/>
    <lineage>
        <taxon>Eukaryota</taxon>
        <taxon>Metazoa</taxon>
        <taxon>Porifera</taxon>
        <taxon>Demospongiae</taxon>
        <taxon>Heteroscleromorpha</taxon>
        <taxon>Haplosclerida</taxon>
        <taxon>Niphatidae</taxon>
        <taxon>Amphimedon</taxon>
    </lineage>
</organism>
<proteinExistence type="predicted"/>
<dbReference type="InParanoid" id="A0A1X7VUQ1"/>
<sequence>METFQTVQSKAEVISDEATSTANYNGIKSHRNRTADYFTDLMKYNDKKIAKHSQFCFFALNTELRWRANETR</sequence>
<accession>A0A1X7VUQ1</accession>
<evidence type="ECO:0000313" key="1">
    <source>
        <dbReference type="EnsemblMetazoa" id="Aqu2.1.43123_001"/>
    </source>
</evidence>
<dbReference type="EnsemblMetazoa" id="Aqu2.1.43123_001">
    <property type="protein sequence ID" value="Aqu2.1.43123_001"/>
    <property type="gene ID" value="Aqu2.1.43123"/>
</dbReference>
<dbReference type="AlphaFoldDB" id="A0A1X7VUQ1"/>